<dbReference type="InterPro" id="IPR018011">
    <property type="entry name" value="Carb_sulfotrans_8-10"/>
</dbReference>
<organism evidence="10 11">
    <name type="scientific">Dimorphilus gyrociliatus</name>
    <dbReference type="NCBI Taxonomy" id="2664684"/>
    <lineage>
        <taxon>Eukaryota</taxon>
        <taxon>Metazoa</taxon>
        <taxon>Spiralia</taxon>
        <taxon>Lophotrochozoa</taxon>
        <taxon>Annelida</taxon>
        <taxon>Polychaeta</taxon>
        <taxon>Polychaeta incertae sedis</taxon>
        <taxon>Dinophilidae</taxon>
        <taxon>Dimorphilus</taxon>
    </lineage>
</organism>
<feature type="transmembrane region" description="Helical" evidence="9">
    <location>
        <begin position="20"/>
        <end position="39"/>
    </location>
</feature>
<evidence type="ECO:0000256" key="1">
    <source>
        <dbReference type="ARBA" id="ARBA00004323"/>
    </source>
</evidence>
<keyword evidence="6 9" id="KW-0333">Golgi apparatus</keyword>
<dbReference type="AlphaFoldDB" id="A0A7I8VX33"/>
<keyword evidence="5 9" id="KW-1133">Transmembrane helix</keyword>
<evidence type="ECO:0000256" key="6">
    <source>
        <dbReference type="ARBA" id="ARBA00023034"/>
    </source>
</evidence>
<comment type="similarity">
    <text evidence="2 9">Belongs to the sulfotransferase 2 family.</text>
</comment>
<keyword evidence="9" id="KW-0735">Signal-anchor</keyword>
<dbReference type="PANTHER" id="PTHR12137:SF64">
    <property type="entry name" value="CARBOHYDRATE SULFOTRANSFERASE"/>
    <property type="match status" value="1"/>
</dbReference>
<keyword evidence="8 9" id="KW-0325">Glycoprotein</keyword>
<keyword evidence="3 9" id="KW-0808">Transferase</keyword>
<comment type="caution">
    <text evidence="10">The sequence shown here is derived from an EMBL/GenBank/DDBJ whole genome shotgun (WGS) entry which is preliminary data.</text>
</comment>
<keyword evidence="9" id="KW-0119">Carbohydrate metabolism</keyword>
<dbReference type="PANTHER" id="PTHR12137">
    <property type="entry name" value="CARBOHYDRATE SULFOTRANSFERASE"/>
    <property type="match status" value="1"/>
</dbReference>
<reference evidence="10 11" key="1">
    <citation type="submission" date="2020-08" db="EMBL/GenBank/DDBJ databases">
        <authorList>
            <person name="Hejnol A."/>
        </authorList>
    </citation>
    <scope>NUCLEOTIDE SEQUENCE [LARGE SCALE GENOMIC DNA]</scope>
</reference>
<proteinExistence type="inferred from homology"/>
<dbReference type="GO" id="GO:0000139">
    <property type="term" value="C:Golgi membrane"/>
    <property type="evidence" value="ECO:0007669"/>
    <property type="project" value="UniProtKB-SubCell"/>
</dbReference>
<dbReference type="Proteomes" id="UP000549394">
    <property type="component" value="Unassembled WGS sequence"/>
</dbReference>
<keyword evidence="7 9" id="KW-0472">Membrane</keyword>
<sequence>MLNLKLRRFWLRKGRGLRGIIILLVSLFSINFVLCGIPLDWLGDFMLSRSEYDYEEALEFDIGEFDNRESVADIGSKKMLHDHLLKSYNLKDRPAIETVEKPITHKFKPIIQRVHSLPSLLNFSKVEVTNYHYGKGVLKPKQLRSHCAKRRPKSQLYNRKMNVYDRVKIIHCSVPRIASYTFNKLWNKAHEPNKTAIENDIFPRPVHLFRFQQQERDQKFYTHKKILFGREPLSRLWSAYNSKLVNPNPWFFKSYGISIATKRPKYKNETVCGNDITFEEFLRFVINHVTTSLRPNGIWWPISLICDPCNVQYDVIGKIENQEDLDNVLHNVGLTGPKMFAPKVNSSIEKSLYLEEPIRKRLVPEDCESLDLFIKNRWRYFINQGIVEGNTLKPKRTQKMNWRNVDEILLSMALGKLPKDESKAIAIVRRRRTEKLNKEINQIGKPLIDTISSLYELDYKLFGYSVRL</sequence>
<evidence type="ECO:0000256" key="3">
    <source>
        <dbReference type="ARBA" id="ARBA00022679"/>
    </source>
</evidence>
<evidence type="ECO:0000256" key="8">
    <source>
        <dbReference type="ARBA" id="ARBA00023180"/>
    </source>
</evidence>
<accession>A0A7I8VX33</accession>
<evidence type="ECO:0000256" key="5">
    <source>
        <dbReference type="ARBA" id="ARBA00022989"/>
    </source>
</evidence>
<evidence type="ECO:0000256" key="2">
    <source>
        <dbReference type="ARBA" id="ARBA00006339"/>
    </source>
</evidence>
<dbReference type="GO" id="GO:0008146">
    <property type="term" value="F:sulfotransferase activity"/>
    <property type="evidence" value="ECO:0007669"/>
    <property type="project" value="InterPro"/>
</dbReference>
<dbReference type="GO" id="GO:0050655">
    <property type="term" value="P:dermatan sulfate proteoglycan metabolic process"/>
    <property type="evidence" value="ECO:0007669"/>
    <property type="project" value="TreeGrafter"/>
</dbReference>
<comment type="subcellular location">
    <subcellularLocation>
        <location evidence="1 9">Golgi apparatus membrane</location>
        <topology evidence="1 9">Single-pass type II membrane protein</topology>
    </subcellularLocation>
</comment>
<evidence type="ECO:0000256" key="9">
    <source>
        <dbReference type="RuleBase" id="RU364020"/>
    </source>
</evidence>
<keyword evidence="11" id="KW-1185">Reference proteome</keyword>
<keyword evidence="4 9" id="KW-0812">Transmembrane</keyword>
<evidence type="ECO:0000313" key="11">
    <source>
        <dbReference type="Proteomes" id="UP000549394"/>
    </source>
</evidence>
<protein>
    <recommendedName>
        <fullName evidence="9">Carbohydrate sulfotransferase</fullName>
        <ecNumber evidence="9">2.8.2.-</ecNumber>
    </recommendedName>
</protein>
<gene>
    <name evidence="10" type="ORF">DGYR_LOCUS8930</name>
</gene>
<dbReference type="Pfam" id="PF03567">
    <property type="entry name" value="Sulfotransfer_2"/>
    <property type="match status" value="1"/>
</dbReference>
<evidence type="ECO:0000313" key="10">
    <source>
        <dbReference type="EMBL" id="CAD5120921.1"/>
    </source>
</evidence>
<dbReference type="EC" id="2.8.2.-" evidence="9"/>
<dbReference type="OrthoDB" id="6380564at2759"/>
<dbReference type="EMBL" id="CAJFCJ010000013">
    <property type="protein sequence ID" value="CAD5120921.1"/>
    <property type="molecule type" value="Genomic_DNA"/>
</dbReference>
<evidence type="ECO:0000256" key="4">
    <source>
        <dbReference type="ARBA" id="ARBA00022692"/>
    </source>
</evidence>
<dbReference type="InterPro" id="IPR005331">
    <property type="entry name" value="Sulfotransferase"/>
</dbReference>
<dbReference type="GO" id="GO:0016051">
    <property type="term" value="P:carbohydrate biosynthetic process"/>
    <property type="evidence" value="ECO:0007669"/>
    <property type="project" value="InterPro"/>
</dbReference>
<name>A0A7I8VX33_9ANNE</name>
<evidence type="ECO:0000256" key="7">
    <source>
        <dbReference type="ARBA" id="ARBA00023136"/>
    </source>
</evidence>